<keyword evidence="1" id="KW-0175">Coiled coil</keyword>
<comment type="caution">
    <text evidence="2">The sequence shown here is derived from an EMBL/GenBank/DDBJ whole genome shotgun (WGS) entry which is preliminary data.</text>
</comment>
<sequence length="195" mass="22285">MTSFPAAARRVRDDALTPRARLLALRECALHFAPYGFRATWHHLVVNARIPQQLEDDLDSLRRAADELEEARAVWRERAAALQERRRREKAAGRRVPRRADRAFGDAIHLYCPDFEQHPTDRLVTVVRRVIAAHDSRADPIVTCVACGWALKGESRCCPDCGVLPQGGKRGHRPPWLAIGVAERWTKTWRRETSR</sequence>
<name>A0ABW1PF65_9PSEU</name>
<evidence type="ECO:0000256" key="1">
    <source>
        <dbReference type="SAM" id="Coils"/>
    </source>
</evidence>
<evidence type="ECO:0000313" key="3">
    <source>
        <dbReference type="Proteomes" id="UP001596220"/>
    </source>
</evidence>
<dbReference type="Proteomes" id="UP001596220">
    <property type="component" value="Unassembled WGS sequence"/>
</dbReference>
<feature type="coiled-coil region" evidence="1">
    <location>
        <begin position="51"/>
        <end position="85"/>
    </location>
</feature>
<keyword evidence="3" id="KW-1185">Reference proteome</keyword>
<proteinExistence type="predicted"/>
<gene>
    <name evidence="2" type="ORF">ACFP3R_29585</name>
</gene>
<protein>
    <submittedName>
        <fullName evidence="2">Uncharacterized protein</fullName>
    </submittedName>
</protein>
<organism evidence="2 3">
    <name type="scientific">Saccharothrix lopnurensis</name>
    <dbReference type="NCBI Taxonomy" id="1670621"/>
    <lineage>
        <taxon>Bacteria</taxon>
        <taxon>Bacillati</taxon>
        <taxon>Actinomycetota</taxon>
        <taxon>Actinomycetes</taxon>
        <taxon>Pseudonocardiales</taxon>
        <taxon>Pseudonocardiaceae</taxon>
        <taxon>Saccharothrix</taxon>
    </lineage>
</organism>
<evidence type="ECO:0000313" key="2">
    <source>
        <dbReference type="EMBL" id="MFC6093442.1"/>
    </source>
</evidence>
<reference evidence="3" key="1">
    <citation type="journal article" date="2019" name="Int. J. Syst. Evol. Microbiol.">
        <title>The Global Catalogue of Microorganisms (GCM) 10K type strain sequencing project: providing services to taxonomists for standard genome sequencing and annotation.</title>
        <authorList>
            <consortium name="The Broad Institute Genomics Platform"/>
            <consortium name="The Broad Institute Genome Sequencing Center for Infectious Disease"/>
            <person name="Wu L."/>
            <person name="Ma J."/>
        </authorList>
    </citation>
    <scope>NUCLEOTIDE SEQUENCE [LARGE SCALE GENOMIC DNA]</scope>
    <source>
        <strain evidence="3">CGMCC 4.7246</strain>
    </source>
</reference>
<dbReference type="EMBL" id="JBHSQO010000043">
    <property type="protein sequence ID" value="MFC6093442.1"/>
    <property type="molecule type" value="Genomic_DNA"/>
</dbReference>
<dbReference type="RefSeq" id="WP_380640650.1">
    <property type="nucleotide sequence ID" value="NZ_JBHSQO010000043.1"/>
</dbReference>
<accession>A0ABW1PF65</accession>